<reference evidence="2 3" key="1">
    <citation type="submission" date="2017-07" db="EMBL/GenBank/DDBJ databases">
        <title>Leptospira spp. isolated from tropical soils.</title>
        <authorList>
            <person name="Thibeaux R."/>
            <person name="Iraola G."/>
            <person name="Ferres I."/>
            <person name="Bierque E."/>
            <person name="Girault D."/>
            <person name="Soupe-Gilbert M.-E."/>
            <person name="Picardeau M."/>
            <person name="Goarant C."/>
        </authorList>
    </citation>
    <scope>NUCLEOTIDE SEQUENCE [LARGE SCALE GENOMIC DNA]</scope>
    <source>
        <strain evidence="2 3">FH4-C-A2</strain>
    </source>
</reference>
<dbReference type="PANTHER" id="PTHR33877">
    <property type="entry name" value="SLL1193 PROTEIN"/>
    <property type="match status" value="1"/>
</dbReference>
<dbReference type="GO" id="GO:0008270">
    <property type="term" value="F:zinc ion binding"/>
    <property type="evidence" value="ECO:0007669"/>
    <property type="project" value="InterPro"/>
</dbReference>
<dbReference type="GO" id="GO:0004519">
    <property type="term" value="F:endonuclease activity"/>
    <property type="evidence" value="ECO:0007669"/>
    <property type="project" value="UniProtKB-KW"/>
</dbReference>
<proteinExistence type="predicted"/>
<feature type="domain" description="HNH nuclease" evidence="1">
    <location>
        <begin position="74"/>
        <end position="137"/>
    </location>
</feature>
<dbReference type="InterPro" id="IPR052892">
    <property type="entry name" value="NA-targeting_endonuclease"/>
</dbReference>
<dbReference type="InterPro" id="IPR003615">
    <property type="entry name" value="HNH_nuc"/>
</dbReference>
<evidence type="ECO:0000313" key="2">
    <source>
        <dbReference type="EMBL" id="PJZ50155.1"/>
    </source>
</evidence>
<keyword evidence="2" id="KW-0255">Endonuclease</keyword>
<keyword evidence="2" id="KW-0378">Hydrolase</keyword>
<gene>
    <name evidence="2" type="ORF">CH362_07555</name>
</gene>
<comment type="caution">
    <text evidence="2">The sequence shown here is derived from an EMBL/GenBank/DDBJ whole genome shotgun (WGS) entry which is preliminary data.</text>
</comment>
<protein>
    <submittedName>
        <fullName evidence="2">HNH endonuclease</fullName>
    </submittedName>
</protein>
<dbReference type="SMART" id="SM00507">
    <property type="entry name" value="HNHc"/>
    <property type="match status" value="1"/>
</dbReference>
<dbReference type="RefSeq" id="WP_100709733.1">
    <property type="nucleotide sequence ID" value="NZ_NPDR01000002.1"/>
</dbReference>
<dbReference type="AlphaFoldDB" id="A0A2M9YF18"/>
<dbReference type="GO" id="GO:0003676">
    <property type="term" value="F:nucleic acid binding"/>
    <property type="evidence" value="ECO:0007669"/>
    <property type="project" value="InterPro"/>
</dbReference>
<dbReference type="OrthoDB" id="9802901at2"/>
<organism evidence="2 3">
    <name type="scientific">Leptospira saintgironsiae</name>
    <dbReference type="NCBI Taxonomy" id="2023183"/>
    <lineage>
        <taxon>Bacteria</taxon>
        <taxon>Pseudomonadati</taxon>
        <taxon>Spirochaetota</taxon>
        <taxon>Spirochaetia</taxon>
        <taxon>Leptospirales</taxon>
        <taxon>Leptospiraceae</taxon>
        <taxon>Leptospira</taxon>
    </lineage>
</organism>
<dbReference type="InterPro" id="IPR002711">
    <property type="entry name" value="HNH"/>
</dbReference>
<dbReference type="EMBL" id="NPDR01000002">
    <property type="protein sequence ID" value="PJZ50155.1"/>
    <property type="molecule type" value="Genomic_DNA"/>
</dbReference>
<sequence>MDVLTQPVLVLNATYVPVAIRTVKDAVILLVLRKAELIKDEKGLFIRSEKLKFTTPRIILLTDYYKVPKRKHKLSRENIFLRDDHECVYCKRKLPSSRLTLDHVIPKSRWEEIPREKKPKDYHTWENLVTACRDCNTRKGNKLLQELKWEIPENRSTNKRRFPQFSVSTQLVEKFGWADYIRT</sequence>
<dbReference type="Gene3D" id="1.10.30.50">
    <property type="match status" value="1"/>
</dbReference>
<accession>A0A2M9YF18</accession>
<keyword evidence="3" id="KW-1185">Reference proteome</keyword>
<dbReference type="Proteomes" id="UP000231926">
    <property type="component" value="Unassembled WGS sequence"/>
</dbReference>
<dbReference type="Pfam" id="PF01844">
    <property type="entry name" value="HNH"/>
    <property type="match status" value="1"/>
</dbReference>
<name>A0A2M9YF18_9LEPT</name>
<dbReference type="CDD" id="cd00085">
    <property type="entry name" value="HNHc"/>
    <property type="match status" value="1"/>
</dbReference>
<keyword evidence="2" id="KW-0540">Nuclease</keyword>
<evidence type="ECO:0000259" key="1">
    <source>
        <dbReference type="SMART" id="SM00507"/>
    </source>
</evidence>
<evidence type="ECO:0000313" key="3">
    <source>
        <dbReference type="Proteomes" id="UP000231926"/>
    </source>
</evidence>
<dbReference type="PANTHER" id="PTHR33877:SF2">
    <property type="entry name" value="OS07G0170200 PROTEIN"/>
    <property type="match status" value="1"/>
</dbReference>